<protein>
    <submittedName>
        <fullName evidence="2">Uncharacterized protein</fullName>
    </submittedName>
</protein>
<accession>A0ABZ1WJQ4</accession>
<reference evidence="2 3" key="1">
    <citation type="submission" date="2022-10" db="EMBL/GenBank/DDBJ databases">
        <title>The complete genomes of actinobacterial strains from the NBC collection.</title>
        <authorList>
            <person name="Joergensen T.S."/>
            <person name="Alvarez Arevalo M."/>
            <person name="Sterndorff E.B."/>
            <person name="Faurdal D."/>
            <person name="Vuksanovic O."/>
            <person name="Mourched A.-S."/>
            <person name="Charusanti P."/>
            <person name="Shaw S."/>
            <person name="Blin K."/>
            <person name="Weber T."/>
        </authorList>
    </citation>
    <scope>NUCLEOTIDE SEQUENCE [LARGE SCALE GENOMIC DNA]</scope>
    <source>
        <strain evidence="2 3">NBC_01247</strain>
    </source>
</reference>
<evidence type="ECO:0000313" key="3">
    <source>
        <dbReference type="Proteomes" id="UP001432014"/>
    </source>
</evidence>
<feature type="compositionally biased region" description="Basic and acidic residues" evidence="1">
    <location>
        <begin position="1"/>
        <end position="11"/>
    </location>
</feature>
<dbReference type="Proteomes" id="UP001432014">
    <property type="component" value="Chromosome"/>
</dbReference>
<dbReference type="EMBL" id="CP108482">
    <property type="protein sequence ID" value="WUS60889.1"/>
    <property type="molecule type" value="Genomic_DNA"/>
</dbReference>
<proteinExistence type="predicted"/>
<evidence type="ECO:0000256" key="1">
    <source>
        <dbReference type="SAM" id="MobiDB-lite"/>
    </source>
</evidence>
<feature type="region of interest" description="Disordered" evidence="1">
    <location>
        <begin position="1"/>
        <end position="22"/>
    </location>
</feature>
<dbReference type="RefSeq" id="WP_329493009.1">
    <property type="nucleotide sequence ID" value="NZ_CP108460.1"/>
</dbReference>
<gene>
    <name evidence="2" type="ORF">OG469_38595</name>
</gene>
<evidence type="ECO:0000313" key="2">
    <source>
        <dbReference type="EMBL" id="WUS60889.1"/>
    </source>
</evidence>
<sequence>MAQDMWDKPDEWLDGGADGAGSAASAVGVLRRQVAEACADVREQAARMRAGLPPDPLRLLRDG</sequence>
<keyword evidence="3" id="KW-1185">Reference proteome</keyword>
<organism evidence="2 3">
    <name type="scientific">Kitasatospora herbaricolor</name>
    <dbReference type="NCBI Taxonomy" id="68217"/>
    <lineage>
        <taxon>Bacteria</taxon>
        <taxon>Bacillati</taxon>
        <taxon>Actinomycetota</taxon>
        <taxon>Actinomycetes</taxon>
        <taxon>Kitasatosporales</taxon>
        <taxon>Streptomycetaceae</taxon>
        <taxon>Kitasatospora</taxon>
    </lineage>
</organism>
<name>A0ABZ1WJQ4_9ACTN</name>